<dbReference type="PATRIC" id="fig|1315283.4.peg.1260"/>
<dbReference type="Proteomes" id="UP000065261">
    <property type="component" value="Chromosome I"/>
</dbReference>
<feature type="compositionally biased region" description="Basic residues" evidence="1">
    <location>
        <begin position="51"/>
        <end position="64"/>
    </location>
</feature>
<dbReference type="EMBL" id="CP011034">
    <property type="protein sequence ID" value="ALS32667.1"/>
    <property type="molecule type" value="Genomic_DNA"/>
</dbReference>
<organism evidence="2">
    <name type="scientific">Pseudoalteromonas translucida KMM 520</name>
    <dbReference type="NCBI Taxonomy" id="1315283"/>
    <lineage>
        <taxon>Bacteria</taxon>
        <taxon>Pseudomonadati</taxon>
        <taxon>Pseudomonadota</taxon>
        <taxon>Gammaproteobacteria</taxon>
        <taxon>Alteromonadales</taxon>
        <taxon>Pseudoalteromonadaceae</taxon>
        <taxon>Pseudoalteromonas</taxon>
    </lineage>
</organism>
<evidence type="ECO:0000256" key="1">
    <source>
        <dbReference type="SAM" id="MobiDB-lite"/>
    </source>
</evidence>
<dbReference type="AlphaFoldDB" id="A0A0U2WL71"/>
<proteinExistence type="predicted"/>
<evidence type="ECO:0000313" key="2">
    <source>
        <dbReference type="EMBL" id="ALS32667.1"/>
    </source>
</evidence>
<protein>
    <recommendedName>
        <fullName evidence="4">Terminase small subunit</fullName>
    </recommendedName>
</protein>
<evidence type="ECO:0008006" key="4">
    <source>
        <dbReference type="Google" id="ProtNLM"/>
    </source>
</evidence>
<dbReference type="RefSeq" id="WP_058373107.1">
    <property type="nucleotide sequence ID" value="NZ_CP011034.1"/>
</dbReference>
<reference evidence="2 3" key="1">
    <citation type="submission" date="2015-03" db="EMBL/GenBank/DDBJ databases">
        <authorList>
            <person name="Murphy D."/>
        </authorList>
    </citation>
    <scope>NUCLEOTIDE SEQUENCE [LARGE SCALE GENOMIC DNA]</scope>
    <source>
        <strain evidence="2 3">KMM 520</strain>
    </source>
</reference>
<feature type="region of interest" description="Disordered" evidence="1">
    <location>
        <begin position="48"/>
        <end position="72"/>
    </location>
</feature>
<sequence>MSKWADLNELFLKEHAEKGIGPLEFCESNGLNYATARRYIKLPQANLKNAPKQRKTKDGKKRPGVKPGTRNRSIVKHGGYSKYFENNINQLVEGTTLEDELDLCRARIHMVMDAIEGIQKLLDNPETDNDAKTRLYESLFKAEMSLDRNVCRAESITKTLSSIKTDSLARGKLIAETSRITQQTKALVHSTKRGKHQAEISEHEAIKARKEAGGTSKLDDYIDKRTGGLDTVVSQ</sequence>
<name>A0A0U2WL71_9GAMM</name>
<dbReference type="OrthoDB" id="8227562at2"/>
<dbReference type="KEGG" id="ptn:PTRA_a1455"/>
<evidence type="ECO:0000313" key="3">
    <source>
        <dbReference type="Proteomes" id="UP000065261"/>
    </source>
</evidence>
<gene>
    <name evidence="2" type="ORF">PTRA_a1455</name>
</gene>
<accession>A0A0U2WL71</accession>